<evidence type="ECO:0000259" key="1">
    <source>
        <dbReference type="Pfam" id="PF03372"/>
    </source>
</evidence>
<name>A0A6S7GWL1_PARCT</name>
<dbReference type="InterPro" id="IPR051055">
    <property type="entry name" value="PIF1_helicase"/>
</dbReference>
<proteinExistence type="predicted"/>
<sequence>MWTPIKPVTTQFAVGKTKSAQVVRKQFPLRPASAKTVHRSQGDTQAQIVVNLNTNRTIPHIHYVALSRVTTIEELYITDLCENKISVDQRVVKEIEMLRIERSLKLCFAPLYMLDHSDLKVCYLNARSLHKHIEDVRKDINYSSTDIVIFTETRFSPLDPDEMYNINGYRLFRNDISQFSAPGRPYGGTAVYSQIPLKEGYPYAHNTNGIEFTIIKTESHPNLTIIGLYRSPSIASSRLLSALRTILHKDSSSQNIFIGDFNINWMAETDRHRFTT</sequence>
<organism evidence="2 3">
    <name type="scientific">Paramuricea clavata</name>
    <name type="common">Red gorgonian</name>
    <name type="synonym">Violescent sea-whip</name>
    <dbReference type="NCBI Taxonomy" id="317549"/>
    <lineage>
        <taxon>Eukaryota</taxon>
        <taxon>Metazoa</taxon>
        <taxon>Cnidaria</taxon>
        <taxon>Anthozoa</taxon>
        <taxon>Octocorallia</taxon>
        <taxon>Malacalcyonacea</taxon>
        <taxon>Plexauridae</taxon>
        <taxon>Paramuricea</taxon>
    </lineage>
</organism>
<dbReference type="Gene3D" id="3.60.10.10">
    <property type="entry name" value="Endonuclease/exonuclease/phosphatase"/>
    <property type="match status" value="1"/>
</dbReference>
<dbReference type="InterPro" id="IPR005135">
    <property type="entry name" value="Endo/exonuclease/phosphatase"/>
</dbReference>
<dbReference type="AlphaFoldDB" id="A0A6S7GWL1"/>
<dbReference type="InterPro" id="IPR036691">
    <property type="entry name" value="Endo/exonu/phosph_ase_sf"/>
</dbReference>
<comment type="caution">
    <text evidence="2">The sequence shown here is derived from an EMBL/GenBank/DDBJ whole genome shotgun (WGS) entry which is preliminary data.</text>
</comment>
<dbReference type="Proteomes" id="UP001152795">
    <property type="component" value="Unassembled WGS sequence"/>
</dbReference>
<dbReference type="SUPFAM" id="SSF56219">
    <property type="entry name" value="DNase I-like"/>
    <property type="match status" value="1"/>
</dbReference>
<reference evidence="2" key="1">
    <citation type="submission" date="2020-04" db="EMBL/GenBank/DDBJ databases">
        <authorList>
            <person name="Alioto T."/>
            <person name="Alioto T."/>
            <person name="Gomez Garrido J."/>
        </authorList>
    </citation>
    <scope>NUCLEOTIDE SEQUENCE</scope>
    <source>
        <strain evidence="2">A484AB</strain>
    </source>
</reference>
<dbReference type="OrthoDB" id="6141723at2759"/>
<accession>A0A6S7GWL1</accession>
<dbReference type="PANTHER" id="PTHR47642:SF5">
    <property type="entry name" value="ATP-DEPENDENT DNA HELICASE"/>
    <property type="match status" value="1"/>
</dbReference>
<gene>
    <name evidence="2" type="ORF">PACLA_8A016108</name>
</gene>
<dbReference type="EMBL" id="CACRXK020002855">
    <property type="protein sequence ID" value="CAB3996373.1"/>
    <property type="molecule type" value="Genomic_DNA"/>
</dbReference>
<feature type="domain" description="Endonuclease/exonuclease/phosphatase" evidence="1">
    <location>
        <begin position="125"/>
        <end position="264"/>
    </location>
</feature>
<protein>
    <recommendedName>
        <fullName evidence="1">Endonuclease/exonuclease/phosphatase domain-containing protein</fullName>
    </recommendedName>
</protein>
<dbReference type="PANTHER" id="PTHR47642">
    <property type="entry name" value="ATP-DEPENDENT DNA HELICASE"/>
    <property type="match status" value="1"/>
</dbReference>
<dbReference type="GO" id="GO:0003824">
    <property type="term" value="F:catalytic activity"/>
    <property type="evidence" value="ECO:0007669"/>
    <property type="project" value="InterPro"/>
</dbReference>
<evidence type="ECO:0000313" key="2">
    <source>
        <dbReference type="EMBL" id="CAB3996373.1"/>
    </source>
</evidence>
<dbReference type="Pfam" id="PF03372">
    <property type="entry name" value="Exo_endo_phos"/>
    <property type="match status" value="1"/>
</dbReference>
<keyword evidence="3" id="KW-1185">Reference proteome</keyword>
<evidence type="ECO:0000313" key="3">
    <source>
        <dbReference type="Proteomes" id="UP001152795"/>
    </source>
</evidence>